<comment type="similarity">
    <text evidence="1">Belongs to the helicase family. RecQ subfamily.</text>
</comment>
<keyword evidence="5 15" id="KW-0347">Helicase</keyword>
<dbReference type="GO" id="GO:0030894">
    <property type="term" value="C:replisome"/>
    <property type="evidence" value="ECO:0007669"/>
    <property type="project" value="TreeGrafter"/>
</dbReference>
<evidence type="ECO:0000256" key="11">
    <source>
        <dbReference type="ARBA" id="ARBA00044535"/>
    </source>
</evidence>
<evidence type="ECO:0000256" key="12">
    <source>
        <dbReference type="ARBA" id="ARBA00044550"/>
    </source>
</evidence>
<dbReference type="PANTHER" id="PTHR13710">
    <property type="entry name" value="DNA HELICASE RECQ FAMILY MEMBER"/>
    <property type="match status" value="1"/>
</dbReference>
<dbReference type="InterPro" id="IPR001650">
    <property type="entry name" value="Helicase_C-like"/>
</dbReference>
<evidence type="ECO:0000256" key="5">
    <source>
        <dbReference type="ARBA" id="ARBA00022806"/>
    </source>
</evidence>
<dbReference type="GO" id="GO:0005524">
    <property type="term" value="F:ATP binding"/>
    <property type="evidence" value="ECO:0007669"/>
    <property type="project" value="UniProtKB-KW"/>
</dbReference>
<dbReference type="InterPro" id="IPR036388">
    <property type="entry name" value="WH-like_DNA-bd_sf"/>
</dbReference>
<keyword evidence="8" id="KW-0413">Isomerase</keyword>
<dbReference type="Pfam" id="PF00271">
    <property type="entry name" value="Helicase_C"/>
    <property type="match status" value="1"/>
</dbReference>
<dbReference type="GO" id="GO:0009378">
    <property type="term" value="F:four-way junction helicase activity"/>
    <property type="evidence" value="ECO:0007669"/>
    <property type="project" value="TreeGrafter"/>
</dbReference>
<dbReference type="AlphaFoldDB" id="A0A9D1RGH5"/>
<dbReference type="FunFam" id="3.40.50.300:FF:001389">
    <property type="entry name" value="ATP-dependent DNA helicase RecQ"/>
    <property type="match status" value="1"/>
</dbReference>
<dbReference type="GO" id="GO:0043138">
    <property type="term" value="F:3'-5' DNA helicase activity"/>
    <property type="evidence" value="ECO:0007669"/>
    <property type="project" value="UniProtKB-EC"/>
</dbReference>
<evidence type="ECO:0000256" key="8">
    <source>
        <dbReference type="ARBA" id="ARBA00023235"/>
    </source>
</evidence>
<comment type="caution">
    <text evidence="15">The sequence shown here is derived from an EMBL/GenBank/DDBJ whole genome shotgun (WGS) entry which is preliminary data.</text>
</comment>
<organism evidence="15 16">
    <name type="scientific">Candidatus Onthomorpha intestinigallinarum</name>
    <dbReference type="NCBI Taxonomy" id="2840880"/>
    <lineage>
        <taxon>Bacteria</taxon>
        <taxon>Pseudomonadati</taxon>
        <taxon>Bacteroidota</taxon>
        <taxon>Bacteroidia</taxon>
        <taxon>Bacteroidales</taxon>
        <taxon>Candidatus Onthomorpha</taxon>
    </lineage>
</organism>
<reference evidence="15" key="2">
    <citation type="submission" date="2021-04" db="EMBL/GenBank/DDBJ databases">
        <authorList>
            <person name="Gilroy R."/>
        </authorList>
    </citation>
    <scope>NUCLEOTIDE SEQUENCE</scope>
    <source>
        <strain evidence="15">Gambia16-930</strain>
    </source>
</reference>
<comment type="catalytic activity">
    <reaction evidence="9">
        <text>Couples ATP hydrolysis with the unwinding of duplex DNA by translocating in the 3'-5' direction.</text>
        <dbReference type="EC" id="5.6.2.4"/>
    </reaction>
</comment>
<reference evidence="15" key="1">
    <citation type="journal article" date="2021" name="PeerJ">
        <title>Extensive microbial diversity within the chicken gut microbiome revealed by metagenomics and culture.</title>
        <authorList>
            <person name="Gilroy R."/>
            <person name="Ravi A."/>
            <person name="Getino M."/>
            <person name="Pursley I."/>
            <person name="Horton D.L."/>
            <person name="Alikhan N.F."/>
            <person name="Baker D."/>
            <person name="Gharbi K."/>
            <person name="Hall N."/>
            <person name="Watson M."/>
            <person name="Adriaenssens E.M."/>
            <person name="Foster-Nyarko E."/>
            <person name="Jarju S."/>
            <person name="Secka A."/>
            <person name="Antonio M."/>
            <person name="Oren A."/>
            <person name="Chaudhuri R.R."/>
            <person name="La Ragione R."/>
            <person name="Hildebrand F."/>
            <person name="Pallen M.J."/>
        </authorList>
    </citation>
    <scope>NUCLEOTIDE SEQUENCE</scope>
    <source>
        <strain evidence="15">Gambia16-930</strain>
    </source>
</reference>
<dbReference type="Gene3D" id="1.10.10.10">
    <property type="entry name" value="Winged helix-like DNA-binding domain superfamily/Winged helix DNA-binding domain"/>
    <property type="match status" value="1"/>
</dbReference>
<dbReference type="InterPro" id="IPR014001">
    <property type="entry name" value="Helicase_ATP-bd"/>
</dbReference>
<dbReference type="PANTHER" id="PTHR13710:SF105">
    <property type="entry name" value="ATP-DEPENDENT DNA HELICASE Q1"/>
    <property type="match status" value="1"/>
</dbReference>
<evidence type="ECO:0000313" key="15">
    <source>
        <dbReference type="EMBL" id="HIW86950.1"/>
    </source>
</evidence>
<dbReference type="Pfam" id="PF00270">
    <property type="entry name" value="DEAD"/>
    <property type="match status" value="1"/>
</dbReference>
<feature type="domain" description="Helicase ATP-binding" evidence="13">
    <location>
        <begin position="26"/>
        <end position="193"/>
    </location>
</feature>
<evidence type="ECO:0000256" key="10">
    <source>
        <dbReference type="ARBA" id="ARBA00034808"/>
    </source>
</evidence>
<dbReference type="SMART" id="SM00487">
    <property type="entry name" value="DEXDc"/>
    <property type="match status" value="1"/>
</dbReference>
<dbReference type="PROSITE" id="PS51194">
    <property type="entry name" value="HELICASE_CTER"/>
    <property type="match status" value="1"/>
</dbReference>
<dbReference type="GO" id="GO:0016787">
    <property type="term" value="F:hydrolase activity"/>
    <property type="evidence" value="ECO:0007669"/>
    <property type="project" value="UniProtKB-KW"/>
</dbReference>
<dbReference type="InterPro" id="IPR032284">
    <property type="entry name" value="RecQ_Zn-bd"/>
</dbReference>
<gene>
    <name evidence="15" type="ORF">IAC47_01560</name>
</gene>
<feature type="domain" description="Helicase C-terminal" evidence="14">
    <location>
        <begin position="214"/>
        <end position="363"/>
    </location>
</feature>
<evidence type="ECO:0000256" key="7">
    <source>
        <dbReference type="ARBA" id="ARBA00023125"/>
    </source>
</evidence>
<keyword evidence="4" id="KW-0378">Hydrolase</keyword>
<dbReference type="SUPFAM" id="SSF52540">
    <property type="entry name" value="P-loop containing nucleoside triphosphate hydrolases"/>
    <property type="match status" value="1"/>
</dbReference>
<dbReference type="GO" id="GO:0006281">
    <property type="term" value="P:DNA repair"/>
    <property type="evidence" value="ECO:0007669"/>
    <property type="project" value="TreeGrafter"/>
</dbReference>
<dbReference type="PROSITE" id="PS51192">
    <property type="entry name" value="HELICASE_ATP_BIND_1"/>
    <property type="match status" value="1"/>
</dbReference>
<dbReference type="GO" id="GO:0006310">
    <property type="term" value="P:DNA recombination"/>
    <property type="evidence" value="ECO:0007669"/>
    <property type="project" value="InterPro"/>
</dbReference>
<dbReference type="GO" id="GO:0043590">
    <property type="term" value="C:bacterial nucleoid"/>
    <property type="evidence" value="ECO:0007669"/>
    <property type="project" value="TreeGrafter"/>
</dbReference>
<dbReference type="GO" id="GO:0005737">
    <property type="term" value="C:cytoplasm"/>
    <property type="evidence" value="ECO:0007669"/>
    <property type="project" value="TreeGrafter"/>
</dbReference>
<keyword evidence="3" id="KW-0547">Nucleotide-binding</keyword>
<evidence type="ECO:0000256" key="9">
    <source>
        <dbReference type="ARBA" id="ARBA00034617"/>
    </source>
</evidence>
<evidence type="ECO:0000256" key="1">
    <source>
        <dbReference type="ARBA" id="ARBA00005446"/>
    </source>
</evidence>
<dbReference type="Pfam" id="PF16124">
    <property type="entry name" value="RecQ_Zn_bind"/>
    <property type="match status" value="1"/>
</dbReference>
<evidence type="ECO:0000259" key="14">
    <source>
        <dbReference type="PROSITE" id="PS51194"/>
    </source>
</evidence>
<dbReference type="SMART" id="SM00490">
    <property type="entry name" value="HELICc"/>
    <property type="match status" value="1"/>
</dbReference>
<keyword evidence="2" id="KW-0479">Metal-binding</keyword>
<evidence type="ECO:0000256" key="4">
    <source>
        <dbReference type="ARBA" id="ARBA00022801"/>
    </source>
</evidence>
<keyword evidence="7" id="KW-0238">DNA-binding</keyword>
<dbReference type="InterPro" id="IPR004589">
    <property type="entry name" value="DNA_helicase_ATP-dep_RecQ"/>
</dbReference>
<evidence type="ECO:0000256" key="3">
    <source>
        <dbReference type="ARBA" id="ARBA00022741"/>
    </source>
</evidence>
<evidence type="ECO:0000256" key="2">
    <source>
        <dbReference type="ARBA" id="ARBA00022723"/>
    </source>
</evidence>
<dbReference type="InterPro" id="IPR011545">
    <property type="entry name" value="DEAD/DEAH_box_helicase_dom"/>
</dbReference>
<dbReference type="GO" id="GO:0046872">
    <property type="term" value="F:metal ion binding"/>
    <property type="evidence" value="ECO:0007669"/>
    <property type="project" value="UniProtKB-KW"/>
</dbReference>
<proteinExistence type="inferred from homology"/>
<name>A0A9D1RGH5_9BACT</name>
<dbReference type="Gene3D" id="3.40.50.300">
    <property type="entry name" value="P-loop containing nucleotide triphosphate hydrolases"/>
    <property type="match status" value="2"/>
</dbReference>
<dbReference type="CDD" id="cd17920">
    <property type="entry name" value="DEXHc_RecQ"/>
    <property type="match status" value="1"/>
</dbReference>
<keyword evidence="6" id="KW-0067">ATP-binding</keyword>
<protein>
    <recommendedName>
        <fullName evidence="11">ATP-dependent DNA helicase RecQ</fullName>
        <ecNumber evidence="10">5.6.2.4</ecNumber>
    </recommendedName>
    <alternativeName>
        <fullName evidence="12">DNA 3'-5' helicase RecQ</fullName>
    </alternativeName>
</protein>
<dbReference type="Proteomes" id="UP000824267">
    <property type="component" value="Unassembled WGS sequence"/>
</dbReference>
<dbReference type="EMBL" id="DXGG01000058">
    <property type="protein sequence ID" value="HIW86950.1"/>
    <property type="molecule type" value="Genomic_DNA"/>
</dbReference>
<dbReference type="NCBIfam" id="TIGR00614">
    <property type="entry name" value="recQ_fam"/>
    <property type="match status" value="1"/>
</dbReference>
<dbReference type="InterPro" id="IPR027417">
    <property type="entry name" value="P-loop_NTPase"/>
</dbReference>
<dbReference type="GO" id="GO:0003677">
    <property type="term" value="F:DNA binding"/>
    <property type="evidence" value="ECO:0007669"/>
    <property type="project" value="UniProtKB-KW"/>
</dbReference>
<accession>A0A9D1RGH5</accession>
<evidence type="ECO:0000256" key="6">
    <source>
        <dbReference type="ARBA" id="ARBA00022840"/>
    </source>
</evidence>
<sequence>MPHRAIDILRKYWAYDSFRSIQEEVISSVLSSDDTLALMPTGGGKSICYQVPALMLKGVCIVVTPLISLMKDQADSLNKRGLKAVCLNAQSGVSMDNALRSALVNRVKFLFVTPERLQNDTFRAYLHDLNPCLFVVDEAHCISEWGHDFRPEYRKIGILREDFPQVPMLALTATATKRTIEDIQRCLQFRKPNCIKGDFRRPNIKYMVIRDEDKIERCAKIIASVGGSSLVYVSTRMNAERYAGMLKDKGLNAECYHAGLTQYERRCRQERWKTGMLKTMVATKAFGMGIDKADVSLVVHLDIPPDMESYYQESGRAGRDGSTAYAVLLYSDRDRELTRQRVLLSYPEEELIRHVYERLYAFYGFAYGSGENQMRPFDLDAFATRYDLPKYQTHNCLKVLERQGVIEMTSLDYPVSKIKVEASLSQVKDVMNAGDDYALIMTAVIRSCPACVVEADYIDEKKTARSLGWTEQHTIEMLQSLQRAGLASYRRHQAGDYVVFRQDRVMTRHFTMDSEQYLRLKHNALDKVERMIRYIDGKECRQQYIMRYFDCESEQCGECDVCITGLVGPKRTRKRILQDLEEKDREVDYFFTQRDYLSDKNTVAVLRLMLDRGEIVLDEGFMRLRK</sequence>
<evidence type="ECO:0000313" key="16">
    <source>
        <dbReference type="Proteomes" id="UP000824267"/>
    </source>
</evidence>
<dbReference type="EC" id="5.6.2.4" evidence="10"/>
<evidence type="ECO:0000259" key="13">
    <source>
        <dbReference type="PROSITE" id="PS51192"/>
    </source>
</evidence>